<dbReference type="Gene3D" id="3.30.160.250">
    <property type="match status" value="1"/>
</dbReference>
<dbReference type="PANTHER" id="PTHR34504:SF4">
    <property type="entry name" value="ANTITOXIN HICB"/>
    <property type="match status" value="1"/>
</dbReference>
<dbReference type="OrthoDB" id="5419659at2"/>
<accession>A0A8D4UVT6</accession>
<evidence type="ECO:0000313" key="3">
    <source>
        <dbReference type="Proteomes" id="UP000320585"/>
    </source>
</evidence>
<protein>
    <submittedName>
        <fullName evidence="2">HicB family protein</fullName>
    </submittedName>
</protein>
<organism evidence="2 3">
    <name type="scientific">Dialister hominis</name>
    <dbReference type="NCBI Taxonomy" id="2582419"/>
    <lineage>
        <taxon>Bacteria</taxon>
        <taxon>Bacillati</taxon>
        <taxon>Bacillota</taxon>
        <taxon>Negativicutes</taxon>
        <taxon>Veillonellales</taxon>
        <taxon>Veillonellaceae</taxon>
        <taxon>Dialister</taxon>
    </lineage>
</organism>
<dbReference type="AlphaFoldDB" id="A0A8D4UVT6"/>
<sequence>MKYVYPAVFHAEPEGGYTISFPDIEGCLSQGETIQECCEMAEDALTLMLWDMEENHISAPSPTPINEVHKENKDDIVTLVKADTLAYRRKYDTKAIKKTLSIPQWLDTMAQEKGVNFSNVLQQALIKELNIR</sequence>
<evidence type="ECO:0000259" key="1">
    <source>
        <dbReference type="Pfam" id="PF15919"/>
    </source>
</evidence>
<dbReference type="EMBL" id="AP019697">
    <property type="protein sequence ID" value="BBK25829.1"/>
    <property type="molecule type" value="Genomic_DNA"/>
</dbReference>
<dbReference type="InterPro" id="IPR051404">
    <property type="entry name" value="TA_system_antitoxin"/>
</dbReference>
<dbReference type="InterPro" id="IPR035069">
    <property type="entry name" value="TTHA1013/TTHA0281-like"/>
</dbReference>
<dbReference type="Pfam" id="PF15919">
    <property type="entry name" value="HicB_lk_antitox"/>
    <property type="match status" value="1"/>
</dbReference>
<gene>
    <name evidence="2" type="ORF">Dia5BBH33_17640</name>
</gene>
<dbReference type="InterPro" id="IPR031807">
    <property type="entry name" value="HicB-like"/>
</dbReference>
<name>A0A8D4UVT6_9FIRM</name>
<proteinExistence type="predicted"/>
<dbReference type="GeneID" id="92716978"/>
<dbReference type="RefSeq" id="WP_108850514.1">
    <property type="nucleotide sequence ID" value="NZ_AP019697.1"/>
</dbReference>
<dbReference type="SUPFAM" id="SSF143100">
    <property type="entry name" value="TTHA1013/TTHA0281-like"/>
    <property type="match status" value="1"/>
</dbReference>
<feature type="domain" description="HicB-like antitoxin of toxin-antitoxin system" evidence="1">
    <location>
        <begin position="5"/>
        <end position="124"/>
    </location>
</feature>
<dbReference type="Proteomes" id="UP000320585">
    <property type="component" value="Chromosome"/>
</dbReference>
<dbReference type="KEGG" id="dho:Dia5BBH33_17640"/>
<reference evidence="3" key="1">
    <citation type="submission" date="2019-05" db="EMBL/GenBank/DDBJ databases">
        <title>Complete genome sequencing of Dialister sp. strain 5BBH33.</title>
        <authorList>
            <person name="Sakamoto M."/>
            <person name="Murakami T."/>
            <person name="Mori H."/>
        </authorList>
    </citation>
    <scope>NUCLEOTIDE SEQUENCE [LARGE SCALE GENOMIC DNA]</scope>
    <source>
        <strain evidence="3">5BBH33</strain>
    </source>
</reference>
<dbReference type="PANTHER" id="PTHR34504">
    <property type="entry name" value="ANTITOXIN HICB"/>
    <property type="match status" value="1"/>
</dbReference>
<evidence type="ECO:0000313" key="2">
    <source>
        <dbReference type="EMBL" id="BBK25829.1"/>
    </source>
</evidence>
<keyword evidence="3" id="KW-1185">Reference proteome</keyword>